<feature type="signal peptide" evidence="1">
    <location>
        <begin position="1"/>
        <end position="25"/>
    </location>
</feature>
<organism evidence="2">
    <name type="scientific">Prunus dulcis</name>
    <name type="common">Almond</name>
    <name type="synonym">Amygdalus dulcis</name>
    <dbReference type="NCBI Taxonomy" id="3755"/>
    <lineage>
        <taxon>Eukaryota</taxon>
        <taxon>Viridiplantae</taxon>
        <taxon>Streptophyta</taxon>
        <taxon>Embryophyta</taxon>
        <taxon>Tracheophyta</taxon>
        <taxon>Spermatophyta</taxon>
        <taxon>Magnoliopsida</taxon>
        <taxon>eudicotyledons</taxon>
        <taxon>Gunneridae</taxon>
        <taxon>Pentapetalae</taxon>
        <taxon>rosids</taxon>
        <taxon>fabids</taxon>
        <taxon>Rosales</taxon>
        <taxon>Rosaceae</taxon>
        <taxon>Amygdaloideae</taxon>
        <taxon>Amygdaleae</taxon>
        <taxon>Prunus</taxon>
    </lineage>
</organism>
<dbReference type="AlphaFoldDB" id="A0A4Y1RI19"/>
<keyword evidence="1" id="KW-0732">Signal</keyword>
<proteinExistence type="predicted"/>
<sequence>MERYLLRLLQQLLQPLLLLLESCSSIRFLAAHRLLKGKTNGSFRREEVVMNREEFRQCGANVKGLIVDENGVDVIYFRN</sequence>
<evidence type="ECO:0000256" key="1">
    <source>
        <dbReference type="SAM" id="SignalP"/>
    </source>
</evidence>
<evidence type="ECO:0000313" key="2">
    <source>
        <dbReference type="EMBL" id="BBH03864.1"/>
    </source>
</evidence>
<gene>
    <name evidence="2" type="ORF">Prudu_014852</name>
</gene>
<protein>
    <submittedName>
        <fullName evidence="2">Uncharacterized protein</fullName>
    </submittedName>
</protein>
<dbReference type="EMBL" id="AP019301">
    <property type="protein sequence ID" value="BBH03864.1"/>
    <property type="molecule type" value="Genomic_DNA"/>
</dbReference>
<reference evidence="2" key="1">
    <citation type="journal article" date="2019" name="Science">
        <title>Mutation of a bHLH transcription factor allowed almond domestication.</title>
        <authorList>
            <person name="Sanchez-Perez R."/>
            <person name="Pavan S."/>
            <person name="Mazzeo R."/>
            <person name="Moldovan C."/>
            <person name="Aiese Cigliano R."/>
            <person name="Del Cueto J."/>
            <person name="Ricciardi F."/>
            <person name="Lotti C."/>
            <person name="Ricciardi L."/>
            <person name="Dicenta F."/>
            <person name="Lopez-Marques R.L."/>
            <person name="Lindberg Moller B."/>
        </authorList>
    </citation>
    <scope>NUCLEOTIDE SEQUENCE</scope>
</reference>
<name>A0A4Y1RI19_PRUDU</name>
<feature type="chain" id="PRO_5021209296" evidence="1">
    <location>
        <begin position="26"/>
        <end position="79"/>
    </location>
</feature>
<accession>A0A4Y1RI19</accession>